<accession>A0ABY6ISY4</accession>
<keyword evidence="1" id="KW-0812">Transmembrane</keyword>
<keyword evidence="1" id="KW-0472">Membrane</keyword>
<sequence>MPSKHTLLIAQILITLMMAFSMSGIMGFFALGPTPEWLANWPKSFIIAWPIAFCLTLPVGKIAFAISGSLTAAEK</sequence>
<protein>
    <submittedName>
        <fullName evidence="2">DUF2798 domain-containing protein</fullName>
    </submittedName>
</protein>
<dbReference type="Proteomes" id="UP001163882">
    <property type="component" value="Chromosome"/>
</dbReference>
<dbReference type="Pfam" id="PF11391">
    <property type="entry name" value="DUF2798"/>
    <property type="match status" value="1"/>
</dbReference>
<name>A0ABY6ISY4_9HYPH</name>
<dbReference type="InterPro" id="IPR021529">
    <property type="entry name" value="DUF2798"/>
</dbReference>
<evidence type="ECO:0000256" key="1">
    <source>
        <dbReference type="SAM" id="Phobius"/>
    </source>
</evidence>
<keyword evidence="3" id="KW-1185">Reference proteome</keyword>
<proteinExistence type="predicted"/>
<evidence type="ECO:0000313" key="2">
    <source>
        <dbReference type="EMBL" id="UYQ73720.1"/>
    </source>
</evidence>
<gene>
    <name evidence="2" type="ORF">OF122_08180</name>
</gene>
<organism evidence="2 3">
    <name type="scientific">Pelagibacterium flavum</name>
    <dbReference type="NCBI Taxonomy" id="2984530"/>
    <lineage>
        <taxon>Bacteria</taxon>
        <taxon>Pseudomonadati</taxon>
        <taxon>Pseudomonadota</taxon>
        <taxon>Alphaproteobacteria</taxon>
        <taxon>Hyphomicrobiales</taxon>
        <taxon>Devosiaceae</taxon>
        <taxon>Pelagibacterium</taxon>
    </lineage>
</organism>
<evidence type="ECO:0000313" key="3">
    <source>
        <dbReference type="Proteomes" id="UP001163882"/>
    </source>
</evidence>
<feature type="transmembrane region" description="Helical" evidence="1">
    <location>
        <begin position="44"/>
        <end position="66"/>
    </location>
</feature>
<dbReference type="EMBL" id="CP107716">
    <property type="protein sequence ID" value="UYQ73720.1"/>
    <property type="molecule type" value="Genomic_DNA"/>
</dbReference>
<feature type="transmembrane region" description="Helical" evidence="1">
    <location>
        <begin position="7"/>
        <end position="32"/>
    </location>
</feature>
<dbReference type="RefSeq" id="WP_264227278.1">
    <property type="nucleotide sequence ID" value="NZ_CP107716.1"/>
</dbReference>
<keyword evidence="1" id="KW-1133">Transmembrane helix</keyword>
<reference evidence="2" key="1">
    <citation type="submission" date="2022-10" db="EMBL/GenBank/DDBJ databases">
        <title>YIM 151497 complete genome.</title>
        <authorList>
            <person name="Chen X."/>
        </authorList>
    </citation>
    <scope>NUCLEOTIDE SEQUENCE</scope>
    <source>
        <strain evidence="2">YIM 151497</strain>
    </source>
</reference>